<reference evidence="3" key="1">
    <citation type="journal article" date="2017" name="Plant J.">
        <title>The pomegranate (Punica granatum L.) genome and the genomics of punicalagin biosynthesis.</title>
        <authorList>
            <person name="Qin G."/>
            <person name="Xu C."/>
            <person name="Ming R."/>
            <person name="Tang H."/>
            <person name="Guyot R."/>
            <person name="Kramer E.M."/>
            <person name="Hu Y."/>
            <person name="Yi X."/>
            <person name="Qi Y."/>
            <person name="Xu X."/>
            <person name="Gao Z."/>
            <person name="Pan H."/>
            <person name="Jian J."/>
            <person name="Tian Y."/>
            <person name="Yue Z."/>
            <person name="Xu Y."/>
        </authorList>
    </citation>
    <scope>NUCLEOTIDE SEQUENCE [LARGE SCALE GENOMIC DNA]</scope>
    <source>
        <strain evidence="3">cv. Dabenzi</strain>
    </source>
</reference>
<feature type="transmembrane region" description="Helical" evidence="1">
    <location>
        <begin position="228"/>
        <end position="253"/>
    </location>
</feature>
<keyword evidence="4" id="KW-1185">Reference proteome</keyword>
<feature type="transmembrane region" description="Helical" evidence="1">
    <location>
        <begin position="91"/>
        <end position="121"/>
    </location>
</feature>
<feature type="transmembrane region" description="Helical" evidence="1">
    <location>
        <begin position="30"/>
        <end position="50"/>
    </location>
</feature>
<reference evidence="4" key="3">
    <citation type="journal article" date="2020" name="Plant Biotechnol. J.">
        <title>The pomegranate (Punica granatum L.) draft genome dissects genetic divergence between soft- and hard-seeded cultivars.</title>
        <authorList>
            <person name="Luo X."/>
            <person name="Li H."/>
            <person name="Wu Z."/>
            <person name="Yao W."/>
            <person name="Zhao P."/>
            <person name="Cao D."/>
            <person name="Yu H."/>
            <person name="Li K."/>
            <person name="Poudel K."/>
            <person name="Zhao D."/>
            <person name="Zhang F."/>
            <person name="Xia X."/>
            <person name="Chen L."/>
            <person name="Wang Q."/>
            <person name="Jing D."/>
            <person name="Cao S."/>
        </authorList>
    </citation>
    <scope>NUCLEOTIDE SEQUENCE [LARGE SCALE GENOMIC DNA]</scope>
</reference>
<keyword evidence="1" id="KW-1133">Transmembrane helix</keyword>
<gene>
    <name evidence="5" type="primary">LOC116200380</name>
    <name evidence="2" type="ORF">CDL15_Pgr017379</name>
</gene>
<evidence type="ECO:0000313" key="4">
    <source>
        <dbReference type="Proteomes" id="UP000515151"/>
    </source>
</evidence>
<name>A0A218Y3S4_PUNGR</name>
<organism evidence="2 3">
    <name type="scientific">Punica granatum</name>
    <name type="common">Pomegranate</name>
    <dbReference type="NCBI Taxonomy" id="22663"/>
    <lineage>
        <taxon>Eukaryota</taxon>
        <taxon>Viridiplantae</taxon>
        <taxon>Streptophyta</taxon>
        <taxon>Embryophyta</taxon>
        <taxon>Tracheophyta</taxon>
        <taxon>Spermatophyta</taxon>
        <taxon>Magnoliopsida</taxon>
        <taxon>eudicotyledons</taxon>
        <taxon>Gunneridae</taxon>
        <taxon>Pentapetalae</taxon>
        <taxon>rosids</taxon>
        <taxon>malvids</taxon>
        <taxon>Myrtales</taxon>
        <taxon>Lythraceae</taxon>
        <taxon>Punica</taxon>
    </lineage>
</organism>
<dbReference type="GeneID" id="116200380"/>
<keyword evidence="1" id="KW-0812">Transmembrane</keyword>
<protein>
    <submittedName>
        <fullName evidence="5">Uncharacterized protein LOC116200380</fullName>
    </submittedName>
</protein>
<dbReference type="OrthoDB" id="1908649at2759"/>
<dbReference type="Proteomes" id="UP000197138">
    <property type="component" value="Unassembled WGS sequence"/>
</dbReference>
<keyword evidence="1" id="KW-0472">Membrane</keyword>
<evidence type="ECO:0000313" key="3">
    <source>
        <dbReference type="Proteomes" id="UP000197138"/>
    </source>
</evidence>
<dbReference type="PANTHER" id="PTHR33133">
    <property type="entry name" value="OS08G0107100 PROTEIN-RELATED"/>
    <property type="match status" value="1"/>
</dbReference>
<dbReference type="PANTHER" id="PTHR33133:SF5">
    <property type="entry name" value="OS08G0107100 PROTEIN"/>
    <property type="match status" value="1"/>
</dbReference>
<feature type="transmembrane region" description="Helical" evidence="1">
    <location>
        <begin position="174"/>
        <end position="207"/>
    </location>
</feature>
<dbReference type="AlphaFoldDB" id="A0A218Y3S4"/>
<evidence type="ECO:0000256" key="1">
    <source>
        <dbReference type="SAM" id="Phobius"/>
    </source>
</evidence>
<dbReference type="RefSeq" id="XP_031387089.1">
    <property type="nucleotide sequence ID" value="XM_031531229.1"/>
</dbReference>
<accession>A0A218Y3S4</accession>
<dbReference type="EMBL" id="MTKT01000281">
    <property type="protein sequence ID" value="OWM91461.1"/>
    <property type="molecule type" value="Genomic_DNA"/>
</dbReference>
<reference evidence="5" key="4">
    <citation type="submission" date="2025-04" db="UniProtKB">
        <authorList>
            <consortium name="RefSeq"/>
        </authorList>
    </citation>
    <scope>IDENTIFICATION</scope>
    <source>
        <tissue evidence="5">Leaf</tissue>
    </source>
</reference>
<reference evidence="2" key="2">
    <citation type="submission" date="2017-06" db="EMBL/GenBank/DDBJ databases">
        <title>The pomegranate genome and the genomics of punicalagin biosynthesis.</title>
        <authorList>
            <person name="Xu C."/>
        </authorList>
    </citation>
    <scope>NUCLEOTIDE SEQUENCE [LARGE SCALE GENOMIC DNA]</scope>
    <source>
        <tissue evidence="2">Fresh leaf</tissue>
    </source>
</reference>
<feature type="transmembrane region" description="Helical" evidence="1">
    <location>
        <begin position="265"/>
        <end position="293"/>
    </location>
</feature>
<evidence type="ECO:0000313" key="5">
    <source>
        <dbReference type="RefSeq" id="XP_031387089.1"/>
    </source>
</evidence>
<evidence type="ECO:0000313" key="2">
    <source>
        <dbReference type="EMBL" id="OWM91461.1"/>
    </source>
</evidence>
<sequence length="331" mass="38405">MEREQEEMQFLGFFGMVKESFKIIFTWRKIFSQITLALVLPLSFVFLAHIQVSNFLYYRIHHDERMLNHVPTNSSTHDRLSELITTEKIEYWLLMIAYFVFLLTLALLSTSAIVYTIACIYTGKAVTFQKVMTVVPKVWKRLMVTFAWSFLLVFCYNIIAFAVIYLMVTTFESGAVLLPCLIIFLILYLTGFVYISVIWHLASVISVLEEDYGIRAMTKSKMLLKGKMVPAVVIFLLLTLSYFIIQIVFKIFVVYGFTLAVEIRLVIGTICLLCLLKLFLFGLVIQTIIYFVCKSYHHENIDKSSLSDHLEVYLLAEYIPLKSKDVQLEEI</sequence>
<dbReference type="Proteomes" id="UP000515151">
    <property type="component" value="Chromosome 3"/>
</dbReference>
<feature type="transmembrane region" description="Helical" evidence="1">
    <location>
        <begin position="142"/>
        <end position="168"/>
    </location>
</feature>
<proteinExistence type="predicted"/>